<organism evidence="2 3">
    <name type="scientific">Exocentrus adspersus</name>
    <dbReference type="NCBI Taxonomy" id="1586481"/>
    <lineage>
        <taxon>Eukaryota</taxon>
        <taxon>Metazoa</taxon>
        <taxon>Ecdysozoa</taxon>
        <taxon>Arthropoda</taxon>
        <taxon>Hexapoda</taxon>
        <taxon>Insecta</taxon>
        <taxon>Pterygota</taxon>
        <taxon>Neoptera</taxon>
        <taxon>Endopterygota</taxon>
        <taxon>Coleoptera</taxon>
        <taxon>Polyphaga</taxon>
        <taxon>Cucujiformia</taxon>
        <taxon>Chrysomeloidea</taxon>
        <taxon>Cerambycidae</taxon>
        <taxon>Lamiinae</taxon>
        <taxon>Acanthocinini</taxon>
        <taxon>Exocentrus</taxon>
    </lineage>
</organism>
<evidence type="ECO:0000256" key="1">
    <source>
        <dbReference type="SAM" id="MobiDB-lite"/>
    </source>
</evidence>
<protein>
    <submittedName>
        <fullName evidence="2">Uncharacterized protein</fullName>
    </submittedName>
</protein>
<name>A0AAV8VQR5_9CUCU</name>
<proteinExistence type="predicted"/>
<feature type="region of interest" description="Disordered" evidence="1">
    <location>
        <begin position="215"/>
        <end position="245"/>
    </location>
</feature>
<feature type="compositionally biased region" description="Basic and acidic residues" evidence="1">
    <location>
        <begin position="907"/>
        <end position="924"/>
    </location>
</feature>
<feature type="compositionally biased region" description="Basic residues" evidence="1">
    <location>
        <begin position="443"/>
        <end position="452"/>
    </location>
</feature>
<feature type="compositionally biased region" description="Basic residues" evidence="1">
    <location>
        <begin position="1056"/>
        <end position="1065"/>
    </location>
</feature>
<feature type="region of interest" description="Disordered" evidence="1">
    <location>
        <begin position="894"/>
        <end position="939"/>
    </location>
</feature>
<reference evidence="2 3" key="1">
    <citation type="journal article" date="2023" name="Insect Mol. Biol.">
        <title>Genome sequencing provides insights into the evolution of gene families encoding plant cell wall-degrading enzymes in longhorned beetles.</title>
        <authorList>
            <person name="Shin N.R."/>
            <person name="Okamura Y."/>
            <person name="Kirsch R."/>
            <person name="Pauchet Y."/>
        </authorList>
    </citation>
    <scope>NUCLEOTIDE SEQUENCE [LARGE SCALE GENOMIC DNA]</scope>
    <source>
        <strain evidence="2">EAD_L_NR</strain>
    </source>
</reference>
<feature type="compositionally biased region" description="Polar residues" evidence="1">
    <location>
        <begin position="925"/>
        <end position="939"/>
    </location>
</feature>
<feature type="region of interest" description="Disordered" evidence="1">
    <location>
        <begin position="1056"/>
        <end position="1094"/>
    </location>
</feature>
<feature type="compositionally biased region" description="Basic and acidic residues" evidence="1">
    <location>
        <begin position="1066"/>
        <end position="1094"/>
    </location>
</feature>
<accession>A0AAV8VQR5</accession>
<gene>
    <name evidence="2" type="ORF">NQ315_016344</name>
</gene>
<dbReference type="AlphaFoldDB" id="A0AAV8VQR5"/>
<sequence length="1153" mass="132751">MFVHSISVGQVGSGVSIVSPRQCTARLIVKVRRVSDLRARSNFSLKILRKDIDVFIQHERESCINNVKLNLNCTKDYSQRRRVDNGTYTKRPKPRFKRGSLENVSHPWGEPGFDAQSSLRRTRSLAVDGERIFSSLDYSGSGQRRSQLIPRARLITRSSVRENRFKENLDASRLWRRSQPSISPPDYSPPQPSYIDQRRQLQTIEHDIYSYASLQNIPETTRQEDSLDSNYDNRTSTNSPCKVSYEDLPELSLPNYYPDSKYDTDNTDNFSVIELDNVSSVSLDNQDSKTEFPSFDNLEFNRESISYDENIVLAAKKSLSESKPKTIRRPTPYSESLHSYGTVNPNSLSDEETTEVGVETDKNQDEVNEDVARVIEVNIGKDSSDCSSLTSTGRNSPCKLVEEERCETPIKTLIEVAADDEAEYKTVVSVDTRPEKKEEKHSRREGKHHSHNYLREFLETQKGSRKPLQNFIAKKFSNLSRKGSKDASNLSDNQFHSLPDITVSKNLRKCEKIDRKLRKCEKSAQFLKSSPAENRFIVNIGRHFDITANSNIPVDFEVKIAKVPKKNKKQAGTKTDEQLLAAVKSLKETLHGSQLHLDENQNVSKPEVVSVTTKDMAQNECTSKEYKEKLGTMRNYWDKMVGNAVTKEETTSTCKVVDLHTKVEDVKRMFEPNNEKQEEKPPSKVQLTKQLFEPKPVPEKVEKISPLIKETCNYFENNVSSYFDNERQFESLCPSAVEIVDKPKAKPRSKKPACKTKSSCEPPEFDHVRYKVVKSDLFQKKIFAKCEKESQFDGLMQYLQDYSFQELLIDNNIVIIEPIRSKVHYEPAKSSKNATPSSRKRLEEAEEDKPGLNRHFFYHPIRVNREVNDDELPNPDTVRQVRQLFEGGLKRCKSSEHLEEEEEEEKVEDKYRSNSTDPDKDRCSATDSNSHSDTGSQENLYDSIDNEIYCEYVSEDILEKIREHGTTVTYYGGRVVDQKEGQPVLTKAIMEEIRNNEKRCRDCSNCRKYALEKAADNKNKEEYVGVKFRILKSNSCSSRLELVGAEDVQEAKKKIISQHKKSSKKKTVEKDKNAINESIKKQSRDQPKIIGEERKVPENKYVQWGELKKETSFANIQFNDKKSNKIYDYHNYDKIKTRSKKIDDMEFEPYEVA</sequence>
<comment type="caution">
    <text evidence="2">The sequence shown here is derived from an EMBL/GenBank/DDBJ whole genome shotgun (WGS) entry which is preliminary data.</text>
</comment>
<feature type="compositionally biased region" description="Basic and acidic residues" evidence="1">
    <location>
        <begin position="432"/>
        <end position="442"/>
    </location>
</feature>
<dbReference type="Proteomes" id="UP001159042">
    <property type="component" value="Unassembled WGS sequence"/>
</dbReference>
<keyword evidence="3" id="KW-1185">Reference proteome</keyword>
<feature type="compositionally biased region" description="Polar residues" evidence="1">
    <location>
        <begin position="333"/>
        <end position="348"/>
    </location>
</feature>
<dbReference type="EMBL" id="JANEYG010000044">
    <property type="protein sequence ID" value="KAJ8916205.1"/>
    <property type="molecule type" value="Genomic_DNA"/>
</dbReference>
<feature type="region of interest" description="Disordered" evidence="1">
    <location>
        <begin position="826"/>
        <end position="848"/>
    </location>
</feature>
<feature type="compositionally biased region" description="Polar residues" evidence="1">
    <location>
        <begin position="228"/>
        <end position="241"/>
    </location>
</feature>
<evidence type="ECO:0000313" key="3">
    <source>
        <dbReference type="Proteomes" id="UP001159042"/>
    </source>
</evidence>
<feature type="region of interest" description="Disordered" evidence="1">
    <location>
        <begin position="428"/>
        <end position="453"/>
    </location>
</feature>
<feature type="region of interest" description="Disordered" evidence="1">
    <location>
        <begin position="323"/>
        <end position="350"/>
    </location>
</feature>
<evidence type="ECO:0000313" key="2">
    <source>
        <dbReference type="EMBL" id="KAJ8916205.1"/>
    </source>
</evidence>